<proteinExistence type="predicted"/>
<evidence type="ECO:0000256" key="1">
    <source>
        <dbReference type="SAM" id="MobiDB-lite"/>
    </source>
</evidence>
<dbReference type="Proteomes" id="UP001141434">
    <property type="component" value="Unassembled WGS sequence"/>
</dbReference>
<feature type="compositionally biased region" description="Basic and acidic residues" evidence="1">
    <location>
        <begin position="9"/>
        <end position="23"/>
    </location>
</feature>
<keyword evidence="3" id="KW-1185">Reference proteome</keyword>
<feature type="compositionally biased region" description="Pro residues" evidence="1">
    <location>
        <begin position="678"/>
        <end position="688"/>
    </location>
</feature>
<reference evidence="2" key="2">
    <citation type="journal article" date="2023" name="IMA Fungus">
        <title>Comparative genomic study of the Penicillium genus elucidates a diverse pangenome and 15 lateral gene transfer events.</title>
        <authorList>
            <person name="Petersen C."/>
            <person name="Sorensen T."/>
            <person name="Nielsen M.R."/>
            <person name="Sondergaard T.E."/>
            <person name="Sorensen J.L."/>
            <person name="Fitzpatrick D.A."/>
            <person name="Frisvad J.C."/>
            <person name="Nielsen K.L."/>
        </authorList>
    </citation>
    <scope>NUCLEOTIDE SEQUENCE</scope>
    <source>
        <strain evidence="2">IBT 34128</strain>
    </source>
</reference>
<feature type="region of interest" description="Disordered" evidence="1">
    <location>
        <begin position="1"/>
        <end position="24"/>
    </location>
</feature>
<dbReference type="GeneID" id="81396963"/>
<feature type="compositionally biased region" description="Low complexity" evidence="1">
    <location>
        <begin position="689"/>
        <end position="704"/>
    </location>
</feature>
<feature type="compositionally biased region" description="Basic and acidic residues" evidence="1">
    <location>
        <begin position="706"/>
        <end position="715"/>
    </location>
</feature>
<dbReference type="EMBL" id="JAPMSZ010000009">
    <property type="protein sequence ID" value="KAJ5092399.1"/>
    <property type="molecule type" value="Genomic_DNA"/>
</dbReference>
<dbReference type="RefSeq" id="XP_056510594.1">
    <property type="nucleotide sequence ID" value="XM_056657794.1"/>
</dbReference>
<gene>
    <name evidence="2" type="ORF">NUU61_007269</name>
</gene>
<accession>A0A9W9K455</accession>
<name>A0A9W9K455_9EURO</name>
<organism evidence="2 3">
    <name type="scientific">Penicillium alfredii</name>
    <dbReference type="NCBI Taxonomy" id="1506179"/>
    <lineage>
        <taxon>Eukaryota</taxon>
        <taxon>Fungi</taxon>
        <taxon>Dikarya</taxon>
        <taxon>Ascomycota</taxon>
        <taxon>Pezizomycotina</taxon>
        <taxon>Eurotiomycetes</taxon>
        <taxon>Eurotiomycetidae</taxon>
        <taxon>Eurotiales</taxon>
        <taxon>Aspergillaceae</taxon>
        <taxon>Penicillium</taxon>
    </lineage>
</organism>
<evidence type="ECO:0000313" key="3">
    <source>
        <dbReference type="Proteomes" id="UP001141434"/>
    </source>
</evidence>
<feature type="region of interest" description="Disordered" evidence="1">
    <location>
        <begin position="667"/>
        <end position="723"/>
    </location>
</feature>
<protein>
    <submittedName>
        <fullName evidence="2">Uncharacterized protein</fullName>
    </submittedName>
</protein>
<reference evidence="2" key="1">
    <citation type="submission" date="2022-11" db="EMBL/GenBank/DDBJ databases">
        <authorList>
            <person name="Petersen C."/>
        </authorList>
    </citation>
    <scope>NUCLEOTIDE SEQUENCE</scope>
    <source>
        <strain evidence="2">IBT 34128</strain>
    </source>
</reference>
<dbReference type="AlphaFoldDB" id="A0A9W9K455"/>
<feature type="region of interest" description="Disordered" evidence="1">
    <location>
        <begin position="370"/>
        <end position="389"/>
    </location>
</feature>
<dbReference type="SUPFAM" id="SSF101898">
    <property type="entry name" value="NHL repeat"/>
    <property type="match status" value="1"/>
</dbReference>
<feature type="compositionally biased region" description="Polar residues" evidence="1">
    <location>
        <begin position="370"/>
        <end position="379"/>
    </location>
</feature>
<evidence type="ECO:0000313" key="2">
    <source>
        <dbReference type="EMBL" id="KAJ5092399.1"/>
    </source>
</evidence>
<sequence length="771" mass="87266">MEEPWGSDDLPRPRLDQPGRPRIEPLGIEEGMKRFHPDIARPPVAAWRCNLTALSQRRNLLFVAHGYDIYVWKPKGPFQLLGSQPEMIIHPTMRDPDRRGYIDPLRPHGINNIHVGDLGRDEVLVLATDSGNVCAYHVEAIFSAVTQSAENGQKRPFDGAEVTPFLAENVGRSAWGLATHKFARLIAVGSNAGEITVFAFALVDPQSEDTNDDDFFKKLKSDDSGQGWVLIESRTTMRELKKLMPYRHRSRNLRLVYHGHFTNIPSVSFADFDLDANGLWMVSTDIENKVFMWRVWDDLWPVHQFYPAHPEVEGPETSWFVLPLDPRTFQRHQEVIDACACLPTPWTYETVSPHLIWDISMGIGSVPDTSQTLNLTSRPRPTPGVAPVDLLPDDLLSSDCFIDSGVRPGSASSSQNEHSPSRPLDQVSVNEDIEHSRVEVDLPSSEIRAEPENDESSSIRVEFVNQPISSLFEEDNEHLTVPSWMSPSLFSEAVHNETEFEEPVPTLEYISLPQHALRPSCFPIMHFSQHHITLTPYPIDCNYHILHKFTLSQFPAFSFPVNSECDRINMVKYIPELGLVIAASQRGRVGIITLTWQERIGYAFRVDWLVPFKTQESKGQRPMVPLIGMAASPMPGFEIPPDVPSIPYGVDPNDWLKFKYCILNPDEHEHEDSNSSSPSPPPSTPPPHLSSANPTASSAPAASSEGEEKKSEHPSENGPKFTIPETHAEASRIYRPHEPWHGWHPSRHYRLLLHYCDCTVMSYEFWHEWRS</sequence>
<feature type="region of interest" description="Disordered" evidence="1">
    <location>
        <begin position="406"/>
        <end position="456"/>
    </location>
</feature>
<dbReference type="OrthoDB" id="5591786at2759"/>
<dbReference type="InterPro" id="IPR014839">
    <property type="entry name" value="Crt10"/>
</dbReference>
<comment type="caution">
    <text evidence="2">The sequence shown here is derived from an EMBL/GenBank/DDBJ whole genome shotgun (WGS) entry which is preliminary data.</text>
</comment>
<dbReference type="Pfam" id="PF08728">
    <property type="entry name" value="CRT10"/>
    <property type="match status" value="2"/>
</dbReference>